<proteinExistence type="predicted"/>
<evidence type="ECO:0000313" key="6">
    <source>
        <dbReference type="Proteomes" id="UP000284892"/>
    </source>
</evidence>
<evidence type="ECO:0000256" key="4">
    <source>
        <dbReference type="SAM" id="SignalP"/>
    </source>
</evidence>
<feature type="repeat" description="TPR" evidence="3">
    <location>
        <begin position="178"/>
        <end position="211"/>
    </location>
</feature>
<feature type="chain" id="PRO_5019374152" evidence="4">
    <location>
        <begin position="19"/>
        <end position="271"/>
    </location>
</feature>
<name>A0A420DG10_9FLAO</name>
<dbReference type="PROSITE" id="PS50005">
    <property type="entry name" value="TPR"/>
    <property type="match status" value="2"/>
</dbReference>
<organism evidence="5 6">
    <name type="scientific">Ichthyenterobacterium magnum</name>
    <dbReference type="NCBI Taxonomy" id="1230530"/>
    <lineage>
        <taxon>Bacteria</taxon>
        <taxon>Pseudomonadati</taxon>
        <taxon>Bacteroidota</taxon>
        <taxon>Flavobacteriia</taxon>
        <taxon>Flavobacteriales</taxon>
        <taxon>Flavobacteriaceae</taxon>
        <taxon>Ichthyenterobacterium</taxon>
    </lineage>
</organism>
<sequence>MKKVILITFIVNITFSFAQTNCFIYPEGSGERKACELSYKAIEHKQGSRESQILFDSAIAIGPKFAWAYYEKSVPYFKRGFLYEGLQILNKAIELEPIEYLCYRAYWYWQYKNYELCIQDLETYYALPKAYIQFTPGGEKDMRIILALAYAKTGNYKKGVEIINSCLNSYESDSDAGLSDYYSLGIIHFHNKEYNKATEAFIKQLEVNGNMADTYYFLGLAYKNLSNIEEAKIQFNKALSKFEDINRNLNINAGYKAYLSDVVKEIESLKY</sequence>
<dbReference type="Pfam" id="PF13181">
    <property type="entry name" value="TPR_8"/>
    <property type="match status" value="1"/>
</dbReference>
<keyword evidence="4" id="KW-0732">Signal</keyword>
<gene>
    <name evidence="5" type="ORF">BXY80_2440</name>
</gene>
<feature type="signal peptide" evidence="4">
    <location>
        <begin position="1"/>
        <end position="18"/>
    </location>
</feature>
<dbReference type="SMART" id="SM00028">
    <property type="entry name" value="TPR"/>
    <property type="match status" value="4"/>
</dbReference>
<dbReference type="Gene3D" id="1.25.40.10">
    <property type="entry name" value="Tetratricopeptide repeat domain"/>
    <property type="match status" value="2"/>
</dbReference>
<dbReference type="InterPro" id="IPR050498">
    <property type="entry name" value="Ycf3"/>
</dbReference>
<evidence type="ECO:0000256" key="3">
    <source>
        <dbReference type="PROSITE-ProRule" id="PRU00339"/>
    </source>
</evidence>
<dbReference type="Proteomes" id="UP000284892">
    <property type="component" value="Unassembled WGS sequence"/>
</dbReference>
<feature type="repeat" description="TPR" evidence="3">
    <location>
        <begin position="212"/>
        <end position="245"/>
    </location>
</feature>
<keyword evidence="1" id="KW-0677">Repeat</keyword>
<protein>
    <submittedName>
        <fullName evidence="5">Tetratricopeptide repeat protein</fullName>
    </submittedName>
</protein>
<dbReference type="InterPro" id="IPR011990">
    <property type="entry name" value="TPR-like_helical_dom_sf"/>
</dbReference>
<dbReference type="PANTHER" id="PTHR44858:SF1">
    <property type="entry name" value="UDP-N-ACETYLGLUCOSAMINE--PEPTIDE N-ACETYLGLUCOSAMINYLTRANSFERASE SPINDLY-RELATED"/>
    <property type="match status" value="1"/>
</dbReference>
<dbReference type="AlphaFoldDB" id="A0A420DG10"/>
<keyword evidence="2 3" id="KW-0802">TPR repeat</keyword>
<accession>A0A420DG10</accession>
<evidence type="ECO:0000256" key="1">
    <source>
        <dbReference type="ARBA" id="ARBA00022737"/>
    </source>
</evidence>
<dbReference type="OrthoDB" id="935812at2"/>
<dbReference type="SUPFAM" id="SSF48452">
    <property type="entry name" value="TPR-like"/>
    <property type="match status" value="1"/>
</dbReference>
<dbReference type="EMBL" id="RAQJ01000005">
    <property type="protein sequence ID" value="RKE92008.1"/>
    <property type="molecule type" value="Genomic_DNA"/>
</dbReference>
<keyword evidence="6" id="KW-1185">Reference proteome</keyword>
<evidence type="ECO:0000313" key="5">
    <source>
        <dbReference type="EMBL" id="RKE92008.1"/>
    </source>
</evidence>
<evidence type="ECO:0000256" key="2">
    <source>
        <dbReference type="ARBA" id="ARBA00022803"/>
    </source>
</evidence>
<dbReference type="PANTHER" id="PTHR44858">
    <property type="entry name" value="TETRATRICOPEPTIDE REPEAT PROTEIN 6"/>
    <property type="match status" value="1"/>
</dbReference>
<comment type="caution">
    <text evidence="5">The sequence shown here is derived from an EMBL/GenBank/DDBJ whole genome shotgun (WGS) entry which is preliminary data.</text>
</comment>
<dbReference type="InterPro" id="IPR019734">
    <property type="entry name" value="TPR_rpt"/>
</dbReference>
<reference evidence="5 6" key="1">
    <citation type="submission" date="2018-09" db="EMBL/GenBank/DDBJ databases">
        <title>Genomic Encyclopedia of Archaeal and Bacterial Type Strains, Phase II (KMG-II): from individual species to whole genera.</title>
        <authorList>
            <person name="Goeker M."/>
        </authorList>
    </citation>
    <scope>NUCLEOTIDE SEQUENCE [LARGE SCALE GENOMIC DNA]</scope>
    <source>
        <strain evidence="5 6">DSM 26283</strain>
    </source>
</reference>
<dbReference type="RefSeq" id="WP_120202272.1">
    <property type="nucleotide sequence ID" value="NZ_RAQJ01000005.1"/>
</dbReference>